<dbReference type="RefSeq" id="WP_274456121.1">
    <property type="nucleotide sequence ID" value="NZ_CP067097.1"/>
</dbReference>
<proteinExistence type="predicted"/>
<organism evidence="1 2">
    <name type="scientific">Alicyclobacillus cycloheptanicus</name>
    <dbReference type="NCBI Taxonomy" id="1457"/>
    <lineage>
        <taxon>Bacteria</taxon>
        <taxon>Bacillati</taxon>
        <taxon>Bacillota</taxon>
        <taxon>Bacilli</taxon>
        <taxon>Bacillales</taxon>
        <taxon>Alicyclobacillaceae</taxon>
        <taxon>Alicyclobacillus</taxon>
    </lineage>
</organism>
<dbReference type="EMBL" id="JAUSTP010000020">
    <property type="protein sequence ID" value="MDQ0190551.1"/>
    <property type="molecule type" value="Genomic_DNA"/>
</dbReference>
<dbReference type="Proteomes" id="UP001232973">
    <property type="component" value="Unassembled WGS sequence"/>
</dbReference>
<sequence length="75" mass="8203">MIQLTRLNNTDLWLNPVLIESLERTPDTIVTLTNGHKYVVLETPDIITERIAAFLRSIGIVGVAAGTSERKGEGA</sequence>
<evidence type="ECO:0000313" key="1">
    <source>
        <dbReference type="EMBL" id="MDQ0190551.1"/>
    </source>
</evidence>
<keyword evidence="1" id="KW-0966">Cell projection</keyword>
<keyword evidence="1" id="KW-0282">Flagellum</keyword>
<dbReference type="PANTHER" id="PTHR39185">
    <property type="entry name" value="SWARMING MOTILITY PROTEIN SWRD"/>
    <property type="match status" value="1"/>
</dbReference>
<keyword evidence="1" id="KW-0969">Cilium</keyword>
<reference evidence="1 2" key="1">
    <citation type="submission" date="2023-07" db="EMBL/GenBank/DDBJ databases">
        <title>Genomic Encyclopedia of Type Strains, Phase IV (KMG-IV): sequencing the most valuable type-strain genomes for metagenomic binning, comparative biology and taxonomic classification.</title>
        <authorList>
            <person name="Goeker M."/>
        </authorList>
    </citation>
    <scope>NUCLEOTIDE SEQUENCE [LARGE SCALE GENOMIC DNA]</scope>
    <source>
        <strain evidence="1 2">DSM 4006</strain>
    </source>
</reference>
<comment type="caution">
    <text evidence="1">The sequence shown here is derived from an EMBL/GenBank/DDBJ whole genome shotgun (WGS) entry which is preliminary data.</text>
</comment>
<name>A0ABT9XJS5_9BACL</name>
<keyword evidence="2" id="KW-1185">Reference proteome</keyword>
<evidence type="ECO:0000313" key="2">
    <source>
        <dbReference type="Proteomes" id="UP001232973"/>
    </source>
</evidence>
<dbReference type="PANTHER" id="PTHR39185:SF1">
    <property type="entry name" value="SWARMING MOTILITY PROTEIN SWRD"/>
    <property type="match status" value="1"/>
</dbReference>
<gene>
    <name evidence="1" type="ORF">J2S03_002418</name>
</gene>
<dbReference type="InterPro" id="IPR009384">
    <property type="entry name" value="SwrD-like"/>
</dbReference>
<protein>
    <submittedName>
        <fullName evidence="1">Flagellar protein FlbD</fullName>
    </submittedName>
</protein>
<dbReference type="Pfam" id="PF06289">
    <property type="entry name" value="FlbD"/>
    <property type="match status" value="1"/>
</dbReference>
<accession>A0ABT9XJS5</accession>